<dbReference type="AlphaFoldDB" id="A0AAV9AEJ7"/>
<dbReference type="Proteomes" id="UP001179952">
    <property type="component" value="Unassembled WGS sequence"/>
</dbReference>
<reference evidence="1" key="1">
    <citation type="journal article" date="2023" name="Nat. Commun.">
        <title>Diploid and tetraploid genomes of Acorus and the evolution of monocots.</title>
        <authorList>
            <person name="Ma L."/>
            <person name="Liu K.W."/>
            <person name="Li Z."/>
            <person name="Hsiao Y.Y."/>
            <person name="Qi Y."/>
            <person name="Fu T."/>
            <person name="Tang G.D."/>
            <person name="Zhang D."/>
            <person name="Sun W.H."/>
            <person name="Liu D.K."/>
            <person name="Li Y."/>
            <person name="Chen G.Z."/>
            <person name="Liu X.D."/>
            <person name="Liao X.Y."/>
            <person name="Jiang Y.T."/>
            <person name="Yu X."/>
            <person name="Hao Y."/>
            <person name="Huang J."/>
            <person name="Zhao X.W."/>
            <person name="Ke S."/>
            <person name="Chen Y.Y."/>
            <person name="Wu W.L."/>
            <person name="Hsu J.L."/>
            <person name="Lin Y.F."/>
            <person name="Huang M.D."/>
            <person name="Li C.Y."/>
            <person name="Huang L."/>
            <person name="Wang Z.W."/>
            <person name="Zhao X."/>
            <person name="Zhong W.Y."/>
            <person name="Peng D.H."/>
            <person name="Ahmad S."/>
            <person name="Lan S."/>
            <person name="Zhang J.S."/>
            <person name="Tsai W.C."/>
            <person name="Van de Peer Y."/>
            <person name="Liu Z.J."/>
        </authorList>
    </citation>
    <scope>NUCLEOTIDE SEQUENCE</scope>
    <source>
        <strain evidence="1">SCP</strain>
    </source>
</reference>
<protein>
    <submittedName>
        <fullName evidence="1">Uncharacterized protein</fullName>
    </submittedName>
</protein>
<dbReference type="EMBL" id="JAUJYN010000010">
    <property type="protein sequence ID" value="KAK1262556.1"/>
    <property type="molecule type" value="Genomic_DNA"/>
</dbReference>
<evidence type="ECO:0000313" key="2">
    <source>
        <dbReference type="Proteomes" id="UP001179952"/>
    </source>
</evidence>
<name>A0AAV9AEJ7_ACOGR</name>
<accession>A0AAV9AEJ7</accession>
<gene>
    <name evidence="1" type="ORF">QJS04_geneDACA001332</name>
</gene>
<reference evidence="1" key="2">
    <citation type="submission" date="2023-06" db="EMBL/GenBank/DDBJ databases">
        <authorList>
            <person name="Ma L."/>
            <person name="Liu K.-W."/>
            <person name="Li Z."/>
            <person name="Hsiao Y.-Y."/>
            <person name="Qi Y."/>
            <person name="Fu T."/>
            <person name="Tang G."/>
            <person name="Zhang D."/>
            <person name="Sun W.-H."/>
            <person name="Liu D.-K."/>
            <person name="Li Y."/>
            <person name="Chen G.-Z."/>
            <person name="Liu X.-D."/>
            <person name="Liao X.-Y."/>
            <person name="Jiang Y.-T."/>
            <person name="Yu X."/>
            <person name="Hao Y."/>
            <person name="Huang J."/>
            <person name="Zhao X.-W."/>
            <person name="Ke S."/>
            <person name="Chen Y.-Y."/>
            <person name="Wu W.-L."/>
            <person name="Hsu J.-L."/>
            <person name="Lin Y.-F."/>
            <person name="Huang M.-D."/>
            <person name="Li C.-Y."/>
            <person name="Huang L."/>
            <person name="Wang Z.-W."/>
            <person name="Zhao X."/>
            <person name="Zhong W.-Y."/>
            <person name="Peng D.-H."/>
            <person name="Ahmad S."/>
            <person name="Lan S."/>
            <person name="Zhang J.-S."/>
            <person name="Tsai W.-C."/>
            <person name="Van De Peer Y."/>
            <person name="Liu Z.-J."/>
        </authorList>
    </citation>
    <scope>NUCLEOTIDE SEQUENCE</scope>
    <source>
        <strain evidence="1">SCP</strain>
        <tissue evidence="1">Leaves</tissue>
    </source>
</reference>
<evidence type="ECO:0000313" key="1">
    <source>
        <dbReference type="EMBL" id="KAK1262556.1"/>
    </source>
</evidence>
<proteinExistence type="predicted"/>
<organism evidence="1 2">
    <name type="scientific">Acorus gramineus</name>
    <name type="common">Dwarf sweet flag</name>
    <dbReference type="NCBI Taxonomy" id="55184"/>
    <lineage>
        <taxon>Eukaryota</taxon>
        <taxon>Viridiplantae</taxon>
        <taxon>Streptophyta</taxon>
        <taxon>Embryophyta</taxon>
        <taxon>Tracheophyta</taxon>
        <taxon>Spermatophyta</taxon>
        <taxon>Magnoliopsida</taxon>
        <taxon>Liliopsida</taxon>
        <taxon>Acoraceae</taxon>
        <taxon>Acorus</taxon>
    </lineage>
</organism>
<comment type="caution">
    <text evidence="1">The sequence shown here is derived from an EMBL/GenBank/DDBJ whole genome shotgun (WGS) entry which is preliminary data.</text>
</comment>
<keyword evidence="2" id="KW-1185">Reference proteome</keyword>
<sequence>MDSKFLKELQSIFGGEGKSMVLSFHCTRYVREGRIYGRCTRRGSGRGWLGGRGGGCAGRRRNCKENGLIRCPDCWLSILTI</sequence>